<accession>A0AAP2YWZ3</accession>
<dbReference type="AlphaFoldDB" id="A0AAP2YWZ3"/>
<protein>
    <recommendedName>
        <fullName evidence="3">Methyltransferase domain-containing protein</fullName>
    </recommendedName>
</protein>
<dbReference type="InterPro" id="IPR029063">
    <property type="entry name" value="SAM-dependent_MTases_sf"/>
</dbReference>
<reference evidence="1" key="1">
    <citation type="submission" date="2022-09" db="EMBL/GenBank/DDBJ databases">
        <title>Enrichment on poylsaccharides allowed isolation of novel metabolic and taxonomic groups of Haloarchaea.</title>
        <authorList>
            <person name="Sorokin D.Y."/>
            <person name="Elcheninov A.G."/>
            <person name="Khizhniak T.V."/>
            <person name="Kolganova T.V."/>
            <person name="Kublanov I.V."/>
        </authorList>
    </citation>
    <scope>NUCLEOTIDE SEQUENCE</scope>
    <source>
        <strain evidence="1">AArc-xg1-1</strain>
    </source>
</reference>
<name>A0AAP2YWZ3_9EURY</name>
<dbReference type="EMBL" id="JAOPKA010000001">
    <property type="protein sequence ID" value="MCU4740395.1"/>
    <property type="molecule type" value="Genomic_DNA"/>
</dbReference>
<organism evidence="1 2">
    <name type="scientific">Natronoglomus mannanivorans</name>
    <dbReference type="NCBI Taxonomy" id="2979990"/>
    <lineage>
        <taxon>Archaea</taxon>
        <taxon>Methanobacteriati</taxon>
        <taxon>Methanobacteriota</taxon>
        <taxon>Stenosarchaea group</taxon>
        <taxon>Halobacteria</taxon>
        <taxon>Halobacteriales</taxon>
        <taxon>Natrialbaceae</taxon>
        <taxon>Natronoglomus</taxon>
    </lineage>
</organism>
<sequence length="235" mass="26508">MSETDTADAFEVTDFAVIGRTFEEYLTIFDLEPADLEGKRVLDCPSGTDSFVATAHERGLSVTGADVLYRHPPAAVAHRLRADVDAVAEQLPDKRHLFEWEYYGSVDRRVAFLERASERFLADYPSGRLEGRYAFAELPELPFASDSFSLVLSAHLLFLYGDRLEYEFHIESLRELARVATDEVCVYPLQGLDAEPYERLDEVLETLRADGYDATLTETPFEFLTGSTEMLVLSV</sequence>
<comment type="caution">
    <text evidence="1">The sequence shown here is derived from an EMBL/GenBank/DDBJ whole genome shotgun (WGS) entry which is preliminary data.</text>
</comment>
<evidence type="ECO:0000313" key="2">
    <source>
        <dbReference type="Proteomes" id="UP001321018"/>
    </source>
</evidence>
<evidence type="ECO:0000313" key="1">
    <source>
        <dbReference type="EMBL" id="MCU4740395.1"/>
    </source>
</evidence>
<proteinExistence type="predicted"/>
<gene>
    <name evidence="1" type="ORF">OB960_03165</name>
</gene>
<dbReference type="Gene3D" id="3.40.50.150">
    <property type="entry name" value="Vaccinia Virus protein VP39"/>
    <property type="match status" value="1"/>
</dbReference>
<dbReference type="SUPFAM" id="SSF53335">
    <property type="entry name" value="S-adenosyl-L-methionine-dependent methyltransferases"/>
    <property type="match status" value="1"/>
</dbReference>
<dbReference type="RefSeq" id="WP_338002228.1">
    <property type="nucleotide sequence ID" value="NZ_JAOPKA010000001.1"/>
</dbReference>
<dbReference type="Proteomes" id="UP001321018">
    <property type="component" value="Unassembled WGS sequence"/>
</dbReference>
<evidence type="ECO:0008006" key="3">
    <source>
        <dbReference type="Google" id="ProtNLM"/>
    </source>
</evidence>